<evidence type="ECO:0000313" key="2">
    <source>
        <dbReference type="EMBL" id="TWU27504.1"/>
    </source>
</evidence>
<feature type="compositionally biased region" description="Basic and acidic residues" evidence="1">
    <location>
        <begin position="14"/>
        <end position="24"/>
    </location>
</feature>
<organism evidence="2 3">
    <name type="scientific">Bythopirellula polymerisocia</name>
    <dbReference type="NCBI Taxonomy" id="2528003"/>
    <lineage>
        <taxon>Bacteria</taxon>
        <taxon>Pseudomonadati</taxon>
        <taxon>Planctomycetota</taxon>
        <taxon>Planctomycetia</taxon>
        <taxon>Pirellulales</taxon>
        <taxon>Lacipirellulaceae</taxon>
        <taxon>Bythopirellula</taxon>
    </lineage>
</organism>
<dbReference type="AlphaFoldDB" id="A0A5C6CV14"/>
<evidence type="ECO:0000256" key="1">
    <source>
        <dbReference type="SAM" id="MobiDB-lite"/>
    </source>
</evidence>
<name>A0A5C6CV14_9BACT</name>
<sequence length="79" mass="8900">MVGFAQLATARRVLYPEDPQKNRENQGPTDAPFRSPFRGIVCKNATVFDLKSVEPRGFEPLTSGLRMSLENKHIDRISP</sequence>
<accession>A0A5C6CV14</accession>
<evidence type="ECO:0000313" key="3">
    <source>
        <dbReference type="Proteomes" id="UP000318437"/>
    </source>
</evidence>
<dbReference type="EMBL" id="SJPS01000003">
    <property type="protein sequence ID" value="TWU27504.1"/>
    <property type="molecule type" value="Genomic_DNA"/>
</dbReference>
<reference evidence="2 3" key="1">
    <citation type="submission" date="2019-02" db="EMBL/GenBank/DDBJ databases">
        <title>Deep-cultivation of Planctomycetes and their phenomic and genomic characterization uncovers novel biology.</title>
        <authorList>
            <person name="Wiegand S."/>
            <person name="Jogler M."/>
            <person name="Boedeker C."/>
            <person name="Pinto D."/>
            <person name="Vollmers J."/>
            <person name="Rivas-Marin E."/>
            <person name="Kohn T."/>
            <person name="Peeters S.H."/>
            <person name="Heuer A."/>
            <person name="Rast P."/>
            <person name="Oberbeckmann S."/>
            <person name="Bunk B."/>
            <person name="Jeske O."/>
            <person name="Meyerdierks A."/>
            <person name="Storesund J.E."/>
            <person name="Kallscheuer N."/>
            <person name="Luecker S."/>
            <person name="Lage O.M."/>
            <person name="Pohl T."/>
            <person name="Merkel B.J."/>
            <person name="Hornburger P."/>
            <person name="Mueller R.-W."/>
            <person name="Bruemmer F."/>
            <person name="Labrenz M."/>
            <person name="Spormann A.M."/>
            <person name="Op Den Camp H."/>
            <person name="Overmann J."/>
            <person name="Amann R."/>
            <person name="Jetten M.S.M."/>
            <person name="Mascher T."/>
            <person name="Medema M.H."/>
            <person name="Devos D.P."/>
            <person name="Kaster A.-K."/>
            <person name="Ovreas L."/>
            <person name="Rohde M."/>
            <person name="Galperin M.Y."/>
            <person name="Jogler C."/>
        </authorList>
    </citation>
    <scope>NUCLEOTIDE SEQUENCE [LARGE SCALE GENOMIC DNA]</scope>
    <source>
        <strain evidence="2 3">Pla144</strain>
    </source>
</reference>
<gene>
    <name evidence="2" type="ORF">Pla144_22780</name>
</gene>
<feature type="region of interest" description="Disordered" evidence="1">
    <location>
        <begin position="13"/>
        <end position="35"/>
    </location>
</feature>
<proteinExistence type="predicted"/>
<keyword evidence="3" id="KW-1185">Reference proteome</keyword>
<comment type="caution">
    <text evidence="2">The sequence shown here is derived from an EMBL/GenBank/DDBJ whole genome shotgun (WGS) entry which is preliminary data.</text>
</comment>
<protein>
    <submittedName>
        <fullName evidence="2">Uncharacterized protein</fullName>
    </submittedName>
</protein>
<dbReference type="Proteomes" id="UP000318437">
    <property type="component" value="Unassembled WGS sequence"/>
</dbReference>